<keyword evidence="2" id="KW-1185">Reference proteome</keyword>
<gene>
    <name evidence="1" type="ORF">RHMOL_Rhmol05G0026000</name>
</gene>
<proteinExistence type="predicted"/>
<comment type="caution">
    <text evidence="1">The sequence shown here is derived from an EMBL/GenBank/DDBJ whole genome shotgun (WGS) entry which is preliminary data.</text>
</comment>
<evidence type="ECO:0000313" key="1">
    <source>
        <dbReference type="EMBL" id="KAI8553569.1"/>
    </source>
</evidence>
<evidence type="ECO:0000313" key="2">
    <source>
        <dbReference type="Proteomes" id="UP001062846"/>
    </source>
</evidence>
<name>A0ACC0NL89_RHOML</name>
<dbReference type="EMBL" id="CM046392">
    <property type="protein sequence ID" value="KAI8553569.1"/>
    <property type="molecule type" value="Genomic_DNA"/>
</dbReference>
<sequence length="357" mass="41042">MEETWSCIPTLLLWMIMKRLRFIDNLHLSAVCKHWLNAFHNFPEEEQIPPMSSCNFPWLMITKDHRGSEREFFSPWTKTKFTVDLPEFAKTIVLLSKNGWVLLSTCSDCCKQVPRVFLLNPFTRVKLEMPTLPRVFRAYMPSGISMLEGTPNCVALGDRCLAIAHPGDNAWKIFTVPLEICQPMFFVDRYLYLIDKYYGRVLRFNTIDFTMTKGFMGKEVNQFGIEGNGSYFLQCNKEIIGVCSTTSTGRLTPYGHFSMNGFVDAAWAFYKYSFSKAAWEALADDEIRGKSWFLSNCGAKFASAAEGTTVERVHFLSKLKRRASYWLFSRDLNSLGKDAHSYFGNLSRKSTVWINMG</sequence>
<accession>A0ACC0NL89</accession>
<dbReference type="Proteomes" id="UP001062846">
    <property type="component" value="Chromosome 5"/>
</dbReference>
<protein>
    <submittedName>
        <fullName evidence="1">Uncharacterized protein</fullName>
    </submittedName>
</protein>
<reference evidence="1" key="1">
    <citation type="submission" date="2022-02" db="EMBL/GenBank/DDBJ databases">
        <title>Plant Genome Project.</title>
        <authorList>
            <person name="Zhang R.-G."/>
        </authorList>
    </citation>
    <scope>NUCLEOTIDE SEQUENCE</scope>
    <source>
        <strain evidence="1">AT1</strain>
    </source>
</reference>
<organism evidence="1 2">
    <name type="scientific">Rhododendron molle</name>
    <name type="common">Chinese azalea</name>
    <name type="synonym">Azalea mollis</name>
    <dbReference type="NCBI Taxonomy" id="49168"/>
    <lineage>
        <taxon>Eukaryota</taxon>
        <taxon>Viridiplantae</taxon>
        <taxon>Streptophyta</taxon>
        <taxon>Embryophyta</taxon>
        <taxon>Tracheophyta</taxon>
        <taxon>Spermatophyta</taxon>
        <taxon>Magnoliopsida</taxon>
        <taxon>eudicotyledons</taxon>
        <taxon>Gunneridae</taxon>
        <taxon>Pentapetalae</taxon>
        <taxon>asterids</taxon>
        <taxon>Ericales</taxon>
        <taxon>Ericaceae</taxon>
        <taxon>Ericoideae</taxon>
        <taxon>Rhodoreae</taxon>
        <taxon>Rhododendron</taxon>
    </lineage>
</organism>